<protein>
    <submittedName>
        <fullName evidence="5">Beta-lactamase family protein</fullName>
    </submittedName>
</protein>
<evidence type="ECO:0000259" key="4">
    <source>
        <dbReference type="Pfam" id="PF00144"/>
    </source>
</evidence>
<evidence type="ECO:0000256" key="1">
    <source>
        <dbReference type="ARBA" id="ARBA00004370"/>
    </source>
</evidence>
<dbReference type="InterPro" id="IPR001466">
    <property type="entry name" value="Beta-lactam-related"/>
</dbReference>
<evidence type="ECO:0000313" key="5">
    <source>
        <dbReference type="EMBL" id="NJP97073.1"/>
    </source>
</evidence>
<comment type="subcellular location">
    <subcellularLocation>
        <location evidence="1">Membrane</location>
    </subcellularLocation>
</comment>
<dbReference type="PANTHER" id="PTHR46825:SF11">
    <property type="entry name" value="PENICILLIN-BINDING PROTEIN 4"/>
    <property type="match status" value="1"/>
</dbReference>
<evidence type="ECO:0000256" key="3">
    <source>
        <dbReference type="SAM" id="MobiDB-lite"/>
    </source>
</evidence>
<gene>
    <name evidence="5" type="ORF">HCN51_47920</name>
</gene>
<dbReference type="PANTHER" id="PTHR46825">
    <property type="entry name" value="D-ALANYL-D-ALANINE-CARBOXYPEPTIDASE/ENDOPEPTIDASE AMPH"/>
    <property type="match status" value="1"/>
</dbReference>
<evidence type="ECO:0000313" key="6">
    <source>
        <dbReference type="Proteomes" id="UP000696294"/>
    </source>
</evidence>
<evidence type="ECO:0000256" key="2">
    <source>
        <dbReference type="ARBA" id="ARBA00023136"/>
    </source>
</evidence>
<dbReference type="EMBL" id="JAATEP010000059">
    <property type="protein sequence ID" value="NJP97073.1"/>
    <property type="molecule type" value="Genomic_DNA"/>
</dbReference>
<keyword evidence="6" id="KW-1185">Reference proteome</keyword>
<organism evidence="5 6">
    <name type="scientific">Nonomuraea composti</name>
    <dbReference type="NCBI Taxonomy" id="2720023"/>
    <lineage>
        <taxon>Bacteria</taxon>
        <taxon>Bacillati</taxon>
        <taxon>Actinomycetota</taxon>
        <taxon>Actinomycetes</taxon>
        <taxon>Streptosporangiales</taxon>
        <taxon>Streptosporangiaceae</taxon>
        <taxon>Nonomuraea</taxon>
    </lineage>
</organism>
<dbReference type="Gene3D" id="3.40.710.10">
    <property type="entry name" value="DD-peptidase/beta-lactamase superfamily"/>
    <property type="match status" value="1"/>
</dbReference>
<keyword evidence="2" id="KW-0472">Membrane</keyword>
<name>A0ABX1BH44_9ACTN</name>
<feature type="region of interest" description="Disordered" evidence="3">
    <location>
        <begin position="281"/>
        <end position="301"/>
    </location>
</feature>
<dbReference type="Pfam" id="PF00144">
    <property type="entry name" value="Beta-lactamase"/>
    <property type="match status" value="1"/>
</dbReference>
<sequence>MDAKELIRALNARDEAAGPDLLARTKATGPLEIRGELLYAPLVRNWYELTDSLELIPAKAPEWRPLQCGIDERAQAATGYLLALAEADVFSGVVRLSRGEEILFEEVYGWADQDRRRPNLPGTPFNVGSMNKMMTSACVGRLMEQGDVRLDDKVIRHLPGFRPDITARITVRQLLTHTSGMGDFFGPKFFAGGRHRLETIDDHLDLIRDDELLFEPGARFEYSNSGFVVLGAIIEARSGCSYADYVREHVFEPAGMRSSDFPAFHELDGQAIGYTNFTAHGAVTGPRRPHEDTLPRRGSAPGGGYCSAEDLARFGAALMRDTLIGPDVKAALLGLRSDSGSGRPGGVPYAHGFQVESEHGVLSYGHGGGGPGISAFMDVFPDQGLTLVALSNYDDGARQIRRELRRIFWPAA</sequence>
<dbReference type="Proteomes" id="UP000696294">
    <property type="component" value="Unassembled WGS sequence"/>
</dbReference>
<dbReference type="RefSeq" id="WP_168018691.1">
    <property type="nucleotide sequence ID" value="NZ_JAATEP010000059.1"/>
</dbReference>
<dbReference type="InterPro" id="IPR050491">
    <property type="entry name" value="AmpC-like"/>
</dbReference>
<comment type="caution">
    <text evidence="5">The sequence shown here is derived from an EMBL/GenBank/DDBJ whole genome shotgun (WGS) entry which is preliminary data.</text>
</comment>
<reference evidence="5 6" key="1">
    <citation type="submission" date="2020-03" db="EMBL/GenBank/DDBJ databases">
        <title>WGS of actinomycetes isolated from Thailand.</title>
        <authorList>
            <person name="Thawai C."/>
        </authorList>
    </citation>
    <scope>NUCLEOTIDE SEQUENCE [LARGE SCALE GENOMIC DNA]</scope>
    <source>
        <strain evidence="5 6">FMUSA5-5</strain>
    </source>
</reference>
<dbReference type="SUPFAM" id="SSF56601">
    <property type="entry name" value="beta-lactamase/transpeptidase-like"/>
    <property type="match status" value="1"/>
</dbReference>
<proteinExistence type="predicted"/>
<dbReference type="InterPro" id="IPR012338">
    <property type="entry name" value="Beta-lactam/transpept-like"/>
</dbReference>
<feature type="domain" description="Beta-lactamase-related" evidence="4">
    <location>
        <begin position="89"/>
        <end position="402"/>
    </location>
</feature>
<accession>A0ABX1BH44</accession>